<dbReference type="InterPro" id="IPR004358">
    <property type="entry name" value="Sig_transdc_His_kin-like_C"/>
</dbReference>
<dbReference type="PROSITE" id="PS50109">
    <property type="entry name" value="HIS_KIN"/>
    <property type="match status" value="1"/>
</dbReference>
<dbReference type="InterPro" id="IPR036890">
    <property type="entry name" value="HATPase_C_sf"/>
</dbReference>
<dbReference type="InterPro" id="IPR003594">
    <property type="entry name" value="HATPase_dom"/>
</dbReference>
<dbReference type="SUPFAM" id="SSF55781">
    <property type="entry name" value="GAF domain-like"/>
    <property type="match status" value="2"/>
</dbReference>
<keyword evidence="3" id="KW-0597">Phosphoprotein</keyword>
<dbReference type="PANTHER" id="PTHR43547:SF2">
    <property type="entry name" value="HYBRID SIGNAL TRANSDUCTION HISTIDINE KINASE C"/>
    <property type="match status" value="1"/>
</dbReference>
<dbReference type="SUPFAM" id="SSF47384">
    <property type="entry name" value="Homodimeric domain of signal transducing histidine kinase"/>
    <property type="match status" value="1"/>
</dbReference>
<dbReference type="SMART" id="SM00065">
    <property type="entry name" value="GAF"/>
    <property type="match status" value="2"/>
</dbReference>
<dbReference type="PANTHER" id="PTHR43547">
    <property type="entry name" value="TWO-COMPONENT HISTIDINE KINASE"/>
    <property type="match status" value="1"/>
</dbReference>
<sequence>MNNYLSLPPKYSDDLERPQSYAVKLMQHQQEVAQHLAQTINHIIANSSVTSLMLQEIAKLLGVTFDVDCCCLVTVTNEVSGNATAANWCSDEYLRRTHLSETFSTEQLMMDLPVVQCAAEPLTMEDISTIQNSLVVGCEYLPLPIKAVLAIPTRLRGKNNGVICLIKFQTYDWQESEKQLLKDVESSCAIAFSQVIQAQLIATQHQYLQKNKHHQGLIKQLTLLSRTNLELNQMLQLAIASTAESLQADRGLLILLQYTDPLFKIKSKNQIPKAKGTVVGEWNREIPNFQTIKPETSTQTFSLEDCSLCQRVFTEFGSPVIISDYIDIEAAGTVAPLLRIEALPTVLLMSLENQGKVLGFLVLQQALPRNWQPAELNLLEMVCAQVSNAIIQSQTLRQVQTVVDERTAKLKSSLELQAKLHEKTRQYVGQLREINELKDEFLSNMSDRLRYPLTNMLMSIKNLRLPGIAPERQARYMDILEQECTKEINLINDLLTLQKLESDQEPLQFESIDLNSKIEEISAAFEKRLGDKGLSISVDLPKQPLTLQTELDSFDRILQELLNNAYTYSEHDTIIHLKAFHQVEAQIDQIIIKVINTGRAICEEEATYIFDKFRRGKGRWHPGTGLGLALVKSLVQHLNGAIAVESMQISDSPLSEVCFTLTLPQFSHESKPYTNSDSTIQHHRKS</sequence>
<dbReference type="EMBL" id="LWAJ01000163">
    <property type="protein sequence ID" value="KZL49517.1"/>
    <property type="molecule type" value="Genomic_DNA"/>
</dbReference>
<dbReference type="EC" id="2.7.13.3" evidence="2"/>
<dbReference type="CDD" id="cd00082">
    <property type="entry name" value="HisKA"/>
    <property type="match status" value="1"/>
</dbReference>
<evidence type="ECO:0000256" key="4">
    <source>
        <dbReference type="ARBA" id="ARBA00022777"/>
    </source>
</evidence>
<dbReference type="GO" id="GO:0000155">
    <property type="term" value="F:phosphorelay sensor kinase activity"/>
    <property type="evidence" value="ECO:0007669"/>
    <property type="project" value="InterPro"/>
</dbReference>
<dbReference type="InterPro" id="IPR029016">
    <property type="entry name" value="GAF-like_dom_sf"/>
</dbReference>
<dbReference type="AlphaFoldDB" id="A0A166JC78"/>
<dbReference type="PRINTS" id="PR00344">
    <property type="entry name" value="BCTRLSENSOR"/>
</dbReference>
<dbReference type="Gene3D" id="3.30.565.10">
    <property type="entry name" value="Histidine kinase-like ATPase, C-terminal domain"/>
    <property type="match status" value="1"/>
</dbReference>
<dbReference type="Pfam" id="PF01590">
    <property type="entry name" value="GAF"/>
    <property type="match status" value="2"/>
</dbReference>
<keyword evidence="4" id="KW-0418">Kinase</keyword>
<dbReference type="Pfam" id="PF00512">
    <property type="entry name" value="HisKA"/>
    <property type="match status" value="1"/>
</dbReference>
<accession>A0A166JC78</accession>
<dbReference type="InterPro" id="IPR005467">
    <property type="entry name" value="His_kinase_dom"/>
</dbReference>
<dbReference type="Gene3D" id="3.30.450.40">
    <property type="match status" value="2"/>
</dbReference>
<dbReference type="Proteomes" id="UP000076555">
    <property type="component" value="Unassembled WGS sequence"/>
</dbReference>
<dbReference type="SMART" id="SM00387">
    <property type="entry name" value="HATPase_c"/>
    <property type="match status" value="1"/>
</dbReference>
<name>A0A166JC78_NODSP</name>
<evidence type="ECO:0000313" key="7">
    <source>
        <dbReference type="EMBL" id="KZL49517.1"/>
    </source>
</evidence>
<feature type="domain" description="Histidine kinase" evidence="6">
    <location>
        <begin position="444"/>
        <end position="667"/>
    </location>
</feature>
<evidence type="ECO:0000256" key="3">
    <source>
        <dbReference type="ARBA" id="ARBA00022553"/>
    </source>
</evidence>
<evidence type="ECO:0000313" key="8">
    <source>
        <dbReference type="Proteomes" id="UP000076555"/>
    </source>
</evidence>
<protein>
    <recommendedName>
        <fullName evidence="2">histidine kinase</fullName>
        <ecNumber evidence="2">2.7.13.3</ecNumber>
    </recommendedName>
</protein>
<dbReference type="InterPro" id="IPR003018">
    <property type="entry name" value="GAF"/>
</dbReference>
<dbReference type="Pfam" id="PF02518">
    <property type="entry name" value="HATPase_c"/>
    <property type="match status" value="1"/>
</dbReference>
<evidence type="ECO:0000259" key="6">
    <source>
        <dbReference type="PROSITE" id="PS50109"/>
    </source>
</evidence>
<dbReference type="RefSeq" id="WP_063873021.1">
    <property type="nucleotide sequence ID" value="NZ_CAWMRI010000163.1"/>
</dbReference>
<comment type="caution">
    <text evidence="7">The sequence shown here is derived from an EMBL/GenBank/DDBJ whole genome shotgun (WGS) entry which is preliminary data.</text>
</comment>
<gene>
    <name evidence="7" type="ORF">A2T98_12340</name>
</gene>
<proteinExistence type="predicted"/>
<evidence type="ECO:0000256" key="2">
    <source>
        <dbReference type="ARBA" id="ARBA00012438"/>
    </source>
</evidence>
<dbReference type="SUPFAM" id="SSF55874">
    <property type="entry name" value="ATPase domain of HSP90 chaperone/DNA topoisomerase II/histidine kinase"/>
    <property type="match status" value="1"/>
</dbReference>
<reference evidence="7 8" key="1">
    <citation type="submission" date="2016-04" db="EMBL/GenBank/DDBJ databases">
        <title>Draft Genome Assembly of the Bloom-forming Cyanobacterium Nodularia spumigena Strain CENA596 in Shrimp Production Ponds.</title>
        <authorList>
            <person name="Popin R.V."/>
            <person name="Rigonato J."/>
            <person name="Abreu V.A."/>
            <person name="Andreote A.P."/>
            <person name="Silveira S.B."/>
            <person name="Odebrecht C."/>
            <person name="Fiore M.F."/>
        </authorList>
    </citation>
    <scope>NUCLEOTIDE SEQUENCE [LARGE SCALE GENOMIC DNA]</scope>
    <source>
        <strain evidence="7 8">CENA596</strain>
    </source>
</reference>
<keyword evidence="5" id="KW-0902">Two-component regulatory system</keyword>
<keyword evidence="4" id="KW-0808">Transferase</keyword>
<dbReference type="InterPro" id="IPR003661">
    <property type="entry name" value="HisK_dim/P_dom"/>
</dbReference>
<organism evidence="7 8">
    <name type="scientific">Nodularia spumigena CENA596</name>
    <dbReference type="NCBI Taxonomy" id="1819295"/>
    <lineage>
        <taxon>Bacteria</taxon>
        <taxon>Bacillati</taxon>
        <taxon>Cyanobacteriota</taxon>
        <taxon>Cyanophyceae</taxon>
        <taxon>Nostocales</taxon>
        <taxon>Nodulariaceae</taxon>
        <taxon>Nodularia</taxon>
    </lineage>
</organism>
<comment type="catalytic activity">
    <reaction evidence="1">
        <text>ATP + protein L-histidine = ADP + protein N-phospho-L-histidine.</text>
        <dbReference type="EC" id="2.7.13.3"/>
    </reaction>
</comment>
<dbReference type="Gene3D" id="1.10.287.130">
    <property type="match status" value="1"/>
</dbReference>
<dbReference type="InterPro" id="IPR036097">
    <property type="entry name" value="HisK_dim/P_sf"/>
</dbReference>
<dbReference type="SMART" id="SM00388">
    <property type="entry name" value="HisKA"/>
    <property type="match status" value="1"/>
</dbReference>
<evidence type="ECO:0000256" key="1">
    <source>
        <dbReference type="ARBA" id="ARBA00000085"/>
    </source>
</evidence>
<evidence type="ECO:0000256" key="5">
    <source>
        <dbReference type="ARBA" id="ARBA00023012"/>
    </source>
</evidence>